<dbReference type="Gramene" id="KJB60938">
    <property type="protein sequence ID" value="KJB60938"/>
    <property type="gene ID" value="B456_009G332300"/>
</dbReference>
<evidence type="ECO:0000256" key="1">
    <source>
        <dbReference type="SAM" id="SignalP"/>
    </source>
</evidence>
<dbReference type="Proteomes" id="UP000032304">
    <property type="component" value="Chromosome 9"/>
</dbReference>
<evidence type="ECO:0008006" key="4">
    <source>
        <dbReference type="Google" id="ProtNLM"/>
    </source>
</evidence>
<sequence length="69" mass="8040">MRQSHVCCLWLILQMHVNNIAGCLKSIAKLRLNLLIQMNQQHQLLYLMVMIWKATIFPISHSIPPPHPL</sequence>
<evidence type="ECO:0000313" key="3">
    <source>
        <dbReference type="Proteomes" id="UP000032304"/>
    </source>
</evidence>
<organism evidence="2 3">
    <name type="scientific">Gossypium raimondii</name>
    <name type="common">Peruvian cotton</name>
    <name type="synonym">Gossypium klotzschianum subsp. raimondii</name>
    <dbReference type="NCBI Taxonomy" id="29730"/>
    <lineage>
        <taxon>Eukaryota</taxon>
        <taxon>Viridiplantae</taxon>
        <taxon>Streptophyta</taxon>
        <taxon>Embryophyta</taxon>
        <taxon>Tracheophyta</taxon>
        <taxon>Spermatophyta</taxon>
        <taxon>Magnoliopsida</taxon>
        <taxon>eudicotyledons</taxon>
        <taxon>Gunneridae</taxon>
        <taxon>Pentapetalae</taxon>
        <taxon>rosids</taxon>
        <taxon>malvids</taxon>
        <taxon>Malvales</taxon>
        <taxon>Malvaceae</taxon>
        <taxon>Malvoideae</taxon>
        <taxon>Gossypium</taxon>
    </lineage>
</organism>
<proteinExistence type="predicted"/>
<dbReference type="AlphaFoldDB" id="A0A0D2SCK6"/>
<feature type="chain" id="PRO_5002251678" description="Secreted protein" evidence="1">
    <location>
        <begin position="23"/>
        <end position="69"/>
    </location>
</feature>
<keyword evidence="1" id="KW-0732">Signal</keyword>
<feature type="signal peptide" evidence="1">
    <location>
        <begin position="1"/>
        <end position="22"/>
    </location>
</feature>
<evidence type="ECO:0000313" key="2">
    <source>
        <dbReference type="EMBL" id="KJB60938.1"/>
    </source>
</evidence>
<dbReference type="EMBL" id="CM001748">
    <property type="protein sequence ID" value="KJB60938.1"/>
    <property type="molecule type" value="Genomic_DNA"/>
</dbReference>
<protein>
    <recommendedName>
        <fullName evidence="4">Secreted protein</fullName>
    </recommendedName>
</protein>
<name>A0A0D2SCK6_GOSRA</name>
<accession>A0A0D2SCK6</accession>
<reference evidence="2 3" key="1">
    <citation type="journal article" date="2012" name="Nature">
        <title>Repeated polyploidization of Gossypium genomes and the evolution of spinnable cotton fibres.</title>
        <authorList>
            <person name="Paterson A.H."/>
            <person name="Wendel J.F."/>
            <person name="Gundlach H."/>
            <person name="Guo H."/>
            <person name="Jenkins J."/>
            <person name="Jin D."/>
            <person name="Llewellyn D."/>
            <person name="Showmaker K.C."/>
            <person name="Shu S."/>
            <person name="Udall J."/>
            <person name="Yoo M.J."/>
            <person name="Byers R."/>
            <person name="Chen W."/>
            <person name="Doron-Faigenboim A."/>
            <person name="Duke M.V."/>
            <person name="Gong L."/>
            <person name="Grimwood J."/>
            <person name="Grover C."/>
            <person name="Grupp K."/>
            <person name="Hu G."/>
            <person name="Lee T.H."/>
            <person name="Li J."/>
            <person name="Lin L."/>
            <person name="Liu T."/>
            <person name="Marler B.S."/>
            <person name="Page J.T."/>
            <person name="Roberts A.W."/>
            <person name="Romanel E."/>
            <person name="Sanders W.S."/>
            <person name="Szadkowski E."/>
            <person name="Tan X."/>
            <person name="Tang H."/>
            <person name="Xu C."/>
            <person name="Wang J."/>
            <person name="Wang Z."/>
            <person name="Zhang D."/>
            <person name="Zhang L."/>
            <person name="Ashrafi H."/>
            <person name="Bedon F."/>
            <person name="Bowers J.E."/>
            <person name="Brubaker C.L."/>
            <person name="Chee P.W."/>
            <person name="Das S."/>
            <person name="Gingle A.R."/>
            <person name="Haigler C.H."/>
            <person name="Harker D."/>
            <person name="Hoffmann L.V."/>
            <person name="Hovav R."/>
            <person name="Jones D.C."/>
            <person name="Lemke C."/>
            <person name="Mansoor S."/>
            <person name="ur Rahman M."/>
            <person name="Rainville L.N."/>
            <person name="Rambani A."/>
            <person name="Reddy U.K."/>
            <person name="Rong J.K."/>
            <person name="Saranga Y."/>
            <person name="Scheffler B.E."/>
            <person name="Scheffler J.A."/>
            <person name="Stelly D.M."/>
            <person name="Triplett B.A."/>
            <person name="Van Deynze A."/>
            <person name="Vaslin M.F."/>
            <person name="Waghmare V.N."/>
            <person name="Walford S.A."/>
            <person name="Wright R.J."/>
            <person name="Zaki E.A."/>
            <person name="Zhang T."/>
            <person name="Dennis E.S."/>
            <person name="Mayer K.F."/>
            <person name="Peterson D.G."/>
            <person name="Rokhsar D.S."/>
            <person name="Wang X."/>
            <person name="Schmutz J."/>
        </authorList>
    </citation>
    <scope>NUCLEOTIDE SEQUENCE [LARGE SCALE GENOMIC DNA]</scope>
</reference>
<gene>
    <name evidence="2" type="ORF">B456_009G332300</name>
</gene>
<keyword evidence="3" id="KW-1185">Reference proteome</keyword>